<dbReference type="Proteomes" id="UP000800035">
    <property type="component" value="Unassembled WGS sequence"/>
</dbReference>
<feature type="compositionally biased region" description="Basic and acidic residues" evidence="1">
    <location>
        <begin position="241"/>
        <end position="261"/>
    </location>
</feature>
<evidence type="ECO:0000256" key="1">
    <source>
        <dbReference type="SAM" id="MobiDB-lite"/>
    </source>
</evidence>
<gene>
    <name evidence="2" type="ORF">CC80DRAFT_510136</name>
</gene>
<reference evidence="2" key="1">
    <citation type="journal article" date="2020" name="Stud. Mycol.">
        <title>101 Dothideomycetes genomes: a test case for predicting lifestyles and emergence of pathogens.</title>
        <authorList>
            <person name="Haridas S."/>
            <person name="Albert R."/>
            <person name="Binder M."/>
            <person name="Bloem J."/>
            <person name="Labutti K."/>
            <person name="Salamov A."/>
            <person name="Andreopoulos B."/>
            <person name="Baker S."/>
            <person name="Barry K."/>
            <person name="Bills G."/>
            <person name="Bluhm B."/>
            <person name="Cannon C."/>
            <person name="Castanera R."/>
            <person name="Culley D."/>
            <person name="Daum C."/>
            <person name="Ezra D."/>
            <person name="Gonzalez J."/>
            <person name="Henrissat B."/>
            <person name="Kuo A."/>
            <person name="Liang C."/>
            <person name="Lipzen A."/>
            <person name="Lutzoni F."/>
            <person name="Magnuson J."/>
            <person name="Mondo S."/>
            <person name="Nolan M."/>
            <person name="Ohm R."/>
            <person name="Pangilinan J."/>
            <person name="Park H.-J."/>
            <person name="Ramirez L."/>
            <person name="Alfaro M."/>
            <person name="Sun H."/>
            <person name="Tritt A."/>
            <person name="Yoshinaga Y."/>
            <person name="Zwiers L.-H."/>
            <person name="Turgeon B."/>
            <person name="Goodwin S."/>
            <person name="Spatafora J."/>
            <person name="Crous P."/>
            <person name="Grigoriev I."/>
        </authorList>
    </citation>
    <scope>NUCLEOTIDE SEQUENCE</scope>
    <source>
        <strain evidence="2">CBS 675.92</strain>
    </source>
</reference>
<feature type="compositionally biased region" description="Polar residues" evidence="1">
    <location>
        <begin position="189"/>
        <end position="199"/>
    </location>
</feature>
<feature type="region of interest" description="Disordered" evidence="1">
    <location>
        <begin position="186"/>
        <end position="448"/>
    </location>
</feature>
<dbReference type="EMBL" id="ML977030">
    <property type="protein sequence ID" value="KAF1949944.1"/>
    <property type="molecule type" value="Genomic_DNA"/>
</dbReference>
<sequence>MQPRTLTEEENHILEDYGSNGGKLEELKMIKPDEVWHYNIRCVAPEITKHAHDGFRCPNVLADYGLCHIHPRAFDMYYGNGMLFATFHLSAIDHKLFQSYGPAFQQKVLGDKAQMAFYREEGATWTTPNCKLDSEKVMEAISDAVSKVMMVETISGKFREHPQKLKELENVFENMRLASRKVEIRAEAKNSTSSKTNAEGLSKAVELQNEPTGNIKANRTNSGMSDNGYLSGIGSAADSEEQGRSKALELDPEQERYEGKGKGKHCSYKARKEQKKVAEATKAKETAPKDPKTVTKAKDPPPKDPKFDTKARDPGLKNVSKTTDAAKGKIKTSLSSRPKKVAKITVTGTKSSSTLGAAATKPKKEKTKVSGSSTGEASASTSQAIVTLVKQAKPPKTPKKKFTTAKPATAKKRAGLGTKDAAKKTTSLSTPAKEASMTSVVEASTSTS</sequence>
<feature type="compositionally biased region" description="Basic residues" evidence="1">
    <location>
        <begin position="262"/>
        <end position="274"/>
    </location>
</feature>
<organism evidence="2 3">
    <name type="scientific">Byssothecium circinans</name>
    <dbReference type="NCBI Taxonomy" id="147558"/>
    <lineage>
        <taxon>Eukaryota</taxon>
        <taxon>Fungi</taxon>
        <taxon>Dikarya</taxon>
        <taxon>Ascomycota</taxon>
        <taxon>Pezizomycotina</taxon>
        <taxon>Dothideomycetes</taxon>
        <taxon>Pleosporomycetidae</taxon>
        <taxon>Pleosporales</taxon>
        <taxon>Massarineae</taxon>
        <taxon>Massarinaceae</taxon>
        <taxon>Byssothecium</taxon>
    </lineage>
</organism>
<feature type="compositionally biased region" description="Polar residues" evidence="1">
    <location>
        <begin position="346"/>
        <end position="355"/>
    </location>
</feature>
<name>A0A6A5TCL7_9PLEO</name>
<accession>A0A6A5TCL7</accession>
<proteinExistence type="predicted"/>
<feature type="compositionally biased region" description="Polar residues" evidence="1">
    <location>
        <begin position="424"/>
        <end position="448"/>
    </location>
</feature>
<keyword evidence="3" id="KW-1185">Reference proteome</keyword>
<feature type="compositionally biased region" description="Low complexity" evidence="1">
    <location>
        <begin position="370"/>
        <end position="382"/>
    </location>
</feature>
<evidence type="ECO:0000313" key="3">
    <source>
        <dbReference type="Proteomes" id="UP000800035"/>
    </source>
</evidence>
<feature type="compositionally biased region" description="Basic residues" evidence="1">
    <location>
        <begin position="396"/>
        <end position="414"/>
    </location>
</feature>
<protein>
    <submittedName>
        <fullName evidence="2">Uncharacterized protein</fullName>
    </submittedName>
</protein>
<feature type="compositionally biased region" description="Basic and acidic residues" evidence="1">
    <location>
        <begin position="275"/>
        <end position="315"/>
    </location>
</feature>
<dbReference type="AlphaFoldDB" id="A0A6A5TCL7"/>
<feature type="compositionally biased region" description="Polar residues" evidence="1">
    <location>
        <begin position="209"/>
        <end position="225"/>
    </location>
</feature>
<evidence type="ECO:0000313" key="2">
    <source>
        <dbReference type="EMBL" id="KAF1949944.1"/>
    </source>
</evidence>